<dbReference type="Gene3D" id="1.25.40.120">
    <property type="entry name" value="Protein prenylyltransferase"/>
    <property type="match status" value="2"/>
</dbReference>
<dbReference type="EC" id="2.5.1.60" evidence="11"/>
<accession>A0A482W2N2</accession>
<comment type="similarity">
    <text evidence="3 11">Belongs to the protein prenyltransferase subunit alpha family.</text>
</comment>
<evidence type="ECO:0000259" key="12">
    <source>
        <dbReference type="Pfam" id="PF10075"/>
    </source>
</evidence>
<keyword evidence="9" id="KW-0539">Nucleus</keyword>
<keyword evidence="5" id="KW-0963">Cytoplasm</keyword>
<dbReference type="GO" id="GO:0004663">
    <property type="term" value="F:Rab geranylgeranyltransferase activity"/>
    <property type="evidence" value="ECO:0007669"/>
    <property type="project" value="UniProtKB-UniRule"/>
</dbReference>
<dbReference type="PROSITE" id="PS51147">
    <property type="entry name" value="PFTA"/>
    <property type="match status" value="2"/>
</dbReference>
<keyword evidence="6 11" id="KW-0637">Prenyltransferase</keyword>
<dbReference type="EMBL" id="QDEB01035402">
    <property type="protein sequence ID" value="RZC39324.1"/>
    <property type="molecule type" value="Genomic_DNA"/>
</dbReference>
<evidence type="ECO:0000256" key="6">
    <source>
        <dbReference type="ARBA" id="ARBA00022602"/>
    </source>
</evidence>
<dbReference type="InterPro" id="IPR033464">
    <property type="entry name" value="CSN8_PSD8_EIF3K"/>
</dbReference>
<comment type="subcellular location">
    <subcellularLocation>
        <location evidence="2">Cytoplasm</location>
    </subcellularLocation>
    <subcellularLocation>
        <location evidence="1">Nucleus</location>
    </subcellularLocation>
</comment>
<keyword evidence="14" id="KW-1185">Reference proteome</keyword>
<dbReference type="PANTHER" id="PTHR11129">
    <property type="entry name" value="PROTEIN FARNESYLTRANSFERASE ALPHA SUBUNIT/RAB GERANYLGERANYL TRANSFERASE ALPHA SUBUNIT"/>
    <property type="match status" value="1"/>
</dbReference>
<evidence type="ECO:0000256" key="1">
    <source>
        <dbReference type="ARBA" id="ARBA00004123"/>
    </source>
</evidence>
<comment type="catalytic activity">
    <reaction evidence="10 11">
        <text>geranylgeranyl diphosphate + L-cysteinyl-[protein] = S-geranylgeranyl-L-cysteinyl-[protein] + diphosphate</text>
        <dbReference type="Rhea" id="RHEA:21240"/>
        <dbReference type="Rhea" id="RHEA-COMP:10131"/>
        <dbReference type="Rhea" id="RHEA-COMP:11537"/>
        <dbReference type="ChEBI" id="CHEBI:29950"/>
        <dbReference type="ChEBI" id="CHEBI:33019"/>
        <dbReference type="ChEBI" id="CHEBI:57533"/>
        <dbReference type="ChEBI" id="CHEBI:86021"/>
        <dbReference type="EC" id="2.5.1.60"/>
    </reaction>
</comment>
<dbReference type="FunFam" id="1.25.40.990:FF:000011">
    <property type="entry name" value="COP9 signalosome complex subunit 8-like Protein"/>
    <property type="match status" value="1"/>
</dbReference>
<sequence>MVSSNITKLAEDLERQELEAQNGIATPQVYEQLLAIYLYENDLCNAKYLWKRIPASVKNSTPELSSIWAVAQHMWKRDFPGIYKALNSVTWSESVANIMRQVQDRVRNRSVNLIAQAYSSITLDTVSAMTGLPPDICAVACVERGWQVEADTRMVHPVRPALETSGHTSSEDQLYKLTDFHGRIKVRTTEEQKLQKHKEQQKKLAAYRMGMKQILSTRSKDSYDPSSLVLSSQLLVVNPDIYTLWNYRKEATLMEEEADDDEGKLVDFCENELKLTEQCLLSNPKSYGSWHHRYWILNHHPKPNWQREFDLCTKSTLQDLDNENVKTELTLVQNAVFTDPIDTSAWFYLRWILSNPNVTKEQRQELLDALEQLQELEPDWIIMAKCWLTGSLILLDDNYVDRHLQYYKELIKLDPLREGHYADCLKAIKNKQT</sequence>
<proteinExistence type="inferred from homology"/>
<name>A0A482W2N2_ASBVE</name>
<dbReference type="Pfam" id="PF10075">
    <property type="entry name" value="CSN8_PSD8_EIF3K"/>
    <property type="match status" value="1"/>
</dbReference>
<dbReference type="AlphaFoldDB" id="A0A482W2N2"/>
<dbReference type="SUPFAM" id="SSF48439">
    <property type="entry name" value="Protein prenylyltransferase"/>
    <property type="match status" value="1"/>
</dbReference>
<gene>
    <name evidence="13" type="ORF">BDFB_001074</name>
</gene>
<dbReference type="InterPro" id="IPR002088">
    <property type="entry name" value="Prenyl_trans_a"/>
</dbReference>
<keyword evidence="7 11" id="KW-0808">Transferase</keyword>
<organism evidence="13 14">
    <name type="scientific">Asbolus verrucosus</name>
    <name type="common">Desert ironclad beetle</name>
    <dbReference type="NCBI Taxonomy" id="1661398"/>
    <lineage>
        <taxon>Eukaryota</taxon>
        <taxon>Metazoa</taxon>
        <taxon>Ecdysozoa</taxon>
        <taxon>Arthropoda</taxon>
        <taxon>Hexapoda</taxon>
        <taxon>Insecta</taxon>
        <taxon>Pterygota</taxon>
        <taxon>Neoptera</taxon>
        <taxon>Endopterygota</taxon>
        <taxon>Coleoptera</taxon>
        <taxon>Polyphaga</taxon>
        <taxon>Cucujiformia</taxon>
        <taxon>Tenebrionidae</taxon>
        <taxon>Pimeliinae</taxon>
        <taxon>Asbolus</taxon>
    </lineage>
</organism>
<dbReference type="OrthoDB" id="1658at2759"/>
<evidence type="ECO:0000256" key="9">
    <source>
        <dbReference type="ARBA" id="ARBA00023242"/>
    </source>
</evidence>
<evidence type="ECO:0000256" key="5">
    <source>
        <dbReference type="ARBA" id="ARBA00022490"/>
    </source>
</evidence>
<feature type="domain" description="CSN8/PSMD8/EIF3K" evidence="12">
    <location>
        <begin position="26"/>
        <end position="157"/>
    </location>
</feature>
<dbReference type="GO" id="GO:0005634">
    <property type="term" value="C:nucleus"/>
    <property type="evidence" value="ECO:0007669"/>
    <property type="project" value="UniProtKB-SubCell"/>
</dbReference>
<comment type="caution">
    <text evidence="13">The sequence shown here is derived from an EMBL/GenBank/DDBJ whole genome shotgun (WGS) entry which is preliminary data.</text>
</comment>
<evidence type="ECO:0000256" key="11">
    <source>
        <dbReference type="RuleBase" id="RU367120"/>
    </source>
</evidence>
<dbReference type="STRING" id="1661398.A0A482W2N2"/>
<evidence type="ECO:0000256" key="8">
    <source>
        <dbReference type="ARBA" id="ARBA00022737"/>
    </source>
</evidence>
<dbReference type="PANTHER" id="PTHR11129:SF2">
    <property type="entry name" value="GERANYLGERANYL TRANSFERASE TYPE-2 SUBUNIT ALPHA"/>
    <property type="match status" value="1"/>
</dbReference>
<keyword evidence="8" id="KW-0677">Repeat</keyword>
<dbReference type="Proteomes" id="UP000292052">
    <property type="component" value="Unassembled WGS sequence"/>
</dbReference>
<protein>
    <recommendedName>
        <fullName evidence="11">Geranylgeranyl transferase type-2 subunit alpha</fullName>
        <ecNumber evidence="11">2.5.1.60</ecNumber>
    </recommendedName>
    <alternativeName>
        <fullName evidence="11">Geranylgeranyl transferase type II subunit alpha</fullName>
    </alternativeName>
</protein>
<dbReference type="GO" id="GO:0005968">
    <property type="term" value="C:Rab-protein geranylgeranyltransferase complex"/>
    <property type="evidence" value="ECO:0007669"/>
    <property type="project" value="TreeGrafter"/>
</dbReference>
<evidence type="ECO:0000256" key="10">
    <source>
        <dbReference type="ARBA" id="ARBA00047658"/>
    </source>
</evidence>
<evidence type="ECO:0000256" key="7">
    <source>
        <dbReference type="ARBA" id="ARBA00022679"/>
    </source>
</evidence>
<evidence type="ECO:0000256" key="3">
    <source>
        <dbReference type="ARBA" id="ARBA00006734"/>
    </source>
</evidence>
<comment type="similarity">
    <text evidence="4">Belongs to the CSN8 family.</text>
</comment>
<reference evidence="13 14" key="1">
    <citation type="submission" date="2017-03" db="EMBL/GenBank/DDBJ databases">
        <title>Genome of the blue death feigning beetle - Asbolus verrucosus.</title>
        <authorList>
            <person name="Rider S.D."/>
        </authorList>
    </citation>
    <scope>NUCLEOTIDE SEQUENCE [LARGE SCALE GENOMIC DNA]</scope>
    <source>
        <strain evidence="13">Butters</strain>
        <tissue evidence="13">Head and leg muscle</tissue>
    </source>
</reference>
<dbReference type="Gene3D" id="1.25.40.990">
    <property type="match status" value="1"/>
</dbReference>
<evidence type="ECO:0000313" key="14">
    <source>
        <dbReference type="Proteomes" id="UP000292052"/>
    </source>
</evidence>
<dbReference type="GO" id="GO:0097354">
    <property type="term" value="P:prenylation"/>
    <property type="evidence" value="ECO:0007669"/>
    <property type="project" value="UniProtKB-UniRule"/>
</dbReference>
<evidence type="ECO:0000256" key="2">
    <source>
        <dbReference type="ARBA" id="ARBA00004496"/>
    </source>
</evidence>
<comment type="function">
    <text evidence="11">Catalyzes the transfer of a geranyl-geranyl moiety from geranyl-geranyl pyrophosphate to cysteines occuring in specific C-terminal amino acid sequences.</text>
</comment>
<evidence type="ECO:0000313" key="13">
    <source>
        <dbReference type="EMBL" id="RZC39324.1"/>
    </source>
</evidence>
<dbReference type="Pfam" id="PF01239">
    <property type="entry name" value="PPTA"/>
    <property type="match status" value="2"/>
</dbReference>
<evidence type="ECO:0000256" key="4">
    <source>
        <dbReference type="ARBA" id="ARBA00008252"/>
    </source>
</evidence>